<dbReference type="InterPro" id="IPR046347">
    <property type="entry name" value="bZIP_sf"/>
</dbReference>
<comment type="subcellular location">
    <subcellularLocation>
        <location evidence="1">Nucleus</location>
    </subcellularLocation>
</comment>
<dbReference type="GO" id="GO:0005634">
    <property type="term" value="C:nucleus"/>
    <property type="evidence" value="ECO:0007669"/>
    <property type="project" value="UniProtKB-SubCell"/>
</dbReference>
<keyword evidence="2" id="KW-0805">Transcription regulation</keyword>
<dbReference type="Gene3D" id="1.20.5.170">
    <property type="match status" value="1"/>
</dbReference>
<evidence type="ECO:0000256" key="5">
    <source>
        <dbReference type="SAM" id="Coils"/>
    </source>
</evidence>
<dbReference type="PANTHER" id="PTHR19304">
    <property type="entry name" value="CYCLIC-AMP RESPONSE ELEMENT BINDING PROTEIN"/>
    <property type="match status" value="1"/>
</dbReference>
<feature type="coiled-coil region" evidence="5">
    <location>
        <begin position="213"/>
        <end position="247"/>
    </location>
</feature>
<feature type="domain" description="BZIP" evidence="7">
    <location>
        <begin position="196"/>
        <end position="251"/>
    </location>
</feature>
<dbReference type="Pfam" id="PF00170">
    <property type="entry name" value="bZIP_1"/>
    <property type="match status" value="1"/>
</dbReference>
<keyword evidence="4" id="KW-0539">Nucleus</keyword>
<evidence type="ECO:0000259" key="7">
    <source>
        <dbReference type="PROSITE" id="PS50217"/>
    </source>
</evidence>
<keyword evidence="3" id="KW-0804">Transcription</keyword>
<feature type="compositionally biased region" description="Polar residues" evidence="6">
    <location>
        <begin position="286"/>
        <end position="299"/>
    </location>
</feature>
<dbReference type="GO" id="GO:0003700">
    <property type="term" value="F:DNA-binding transcription factor activity"/>
    <property type="evidence" value="ECO:0007669"/>
    <property type="project" value="InterPro"/>
</dbReference>
<keyword evidence="5" id="KW-0175">Coiled coil</keyword>
<dbReference type="Proteomes" id="UP000799764">
    <property type="component" value="Unassembled WGS sequence"/>
</dbReference>
<comment type="caution">
    <text evidence="8">The sequence shown here is derived from an EMBL/GenBank/DDBJ whole genome shotgun (WGS) entry which is preliminary data.</text>
</comment>
<feature type="compositionally biased region" description="Low complexity" evidence="6">
    <location>
        <begin position="67"/>
        <end position="81"/>
    </location>
</feature>
<evidence type="ECO:0000256" key="2">
    <source>
        <dbReference type="ARBA" id="ARBA00023015"/>
    </source>
</evidence>
<dbReference type="CDD" id="cd14687">
    <property type="entry name" value="bZIP_ATF2"/>
    <property type="match status" value="1"/>
</dbReference>
<dbReference type="SMART" id="SM00338">
    <property type="entry name" value="BRLZ"/>
    <property type="match status" value="1"/>
</dbReference>
<gene>
    <name evidence="8" type="ORF">P171DRAFT_426797</name>
</gene>
<dbReference type="SUPFAM" id="SSF57959">
    <property type="entry name" value="Leucine zipper domain"/>
    <property type="match status" value="1"/>
</dbReference>
<evidence type="ECO:0000256" key="3">
    <source>
        <dbReference type="ARBA" id="ARBA00023163"/>
    </source>
</evidence>
<evidence type="ECO:0000256" key="4">
    <source>
        <dbReference type="ARBA" id="ARBA00023242"/>
    </source>
</evidence>
<dbReference type="AlphaFoldDB" id="A0A9P4UI96"/>
<evidence type="ECO:0000256" key="1">
    <source>
        <dbReference type="ARBA" id="ARBA00004123"/>
    </source>
</evidence>
<reference evidence="8" key="1">
    <citation type="journal article" date="2020" name="Stud. Mycol.">
        <title>101 Dothideomycetes genomes: a test case for predicting lifestyles and emergence of pathogens.</title>
        <authorList>
            <person name="Haridas S."/>
            <person name="Albert R."/>
            <person name="Binder M."/>
            <person name="Bloem J."/>
            <person name="Labutti K."/>
            <person name="Salamov A."/>
            <person name="Andreopoulos B."/>
            <person name="Baker S."/>
            <person name="Barry K."/>
            <person name="Bills G."/>
            <person name="Bluhm B."/>
            <person name="Cannon C."/>
            <person name="Castanera R."/>
            <person name="Culley D."/>
            <person name="Daum C."/>
            <person name="Ezra D."/>
            <person name="Gonzalez J."/>
            <person name="Henrissat B."/>
            <person name="Kuo A."/>
            <person name="Liang C."/>
            <person name="Lipzen A."/>
            <person name="Lutzoni F."/>
            <person name="Magnuson J."/>
            <person name="Mondo S."/>
            <person name="Nolan M."/>
            <person name="Ohm R."/>
            <person name="Pangilinan J."/>
            <person name="Park H.-J."/>
            <person name="Ramirez L."/>
            <person name="Alfaro M."/>
            <person name="Sun H."/>
            <person name="Tritt A."/>
            <person name="Yoshinaga Y."/>
            <person name="Zwiers L.-H."/>
            <person name="Turgeon B."/>
            <person name="Goodwin S."/>
            <person name="Spatafora J."/>
            <person name="Crous P."/>
            <person name="Grigoriev I."/>
        </authorList>
    </citation>
    <scope>NUCLEOTIDE SEQUENCE</scope>
    <source>
        <strain evidence="8">CBS 690.94</strain>
    </source>
</reference>
<feature type="region of interest" description="Disordered" evidence="6">
    <location>
        <begin position="1"/>
        <end position="94"/>
    </location>
</feature>
<evidence type="ECO:0000256" key="6">
    <source>
        <dbReference type="SAM" id="MobiDB-lite"/>
    </source>
</evidence>
<dbReference type="InterPro" id="IPR004827">
    <property type="entry name" value="bZIP"/>
</dbReference>
<feature type="region of interest" description="Disordered" evidence="6">
    <location>
        <begin position="272"/>
        <end position="299"/>
    </location>
</feature>
<dbReference type="EMBL" id="MU001493">
    <property type="protein sequence ID" value="KAF2450413.1"/>
    <property type="molecule type" value="Genomic_DNA"/>
</dbReference>
<dbReference type="InterPro" id="IPR051027">
    <property type="entry name" value="bZIP_transcription_factors"/>
</dbReference>
<name>A0A9P4UI96_9PLEO</name>
<accession>A0A9P4UI96</accession>
<protein>
    <recommendedName>
        <fullName evidence="7">BZIP domain-containing protein</fullName>
    </recommendedName>
</protein>
<proteinExistence type="predicted"/>
<dbReference type="PROSITE" id="PS50217">
    <property type="entry name" value="BZIP"/>
    <property type="match status" value="1"/>
</dbReference>
<evidence type="ECO:0000313" key="8">
    <source>
        <dbReference type="EMBL" id="KAF2450413.1"/>
    </source>
</evidence>
<sequence length="299" mass="32939">MCSSSAAWGQPSLNMKTPGDGGLAFSNFEPPPPDQYLFVSDLGQRDEKTTIPSAESTESDESQHQNFSSGASSAAPFAGGSLHPPRTSFTATNADDMHMRDTLVTSWMSPMQMHFNGDAGPFESYDKGKLSADDHAYSATSSSPTQWSYTMNRDAPMDKRRRESIRSQIDSAPCPTGRRRTFEKAEPGSARAVYLEKNRHAASKCRTKQKRQQEDLVETARNVERKNKVLKSEVELLKSDLRDLMELVGKHNECPDGRLRRYLQLEADRLSTQGNRSTAAELLSPKGSSATEGSSPVSP</sequence>
<evidence type="ECO:0000313" key="9">
    <source>
        <dbReference type="Proteomes" id="UP000799764"/>
    </source>
</evidence>
<dbReference type="OrthoDB" id="295274at2759"/>
<feature type="compositionally biased region" description="Polar residues" evidence="6">
    <location>
        <begin position="1"/>
        <end position="15"/>
    </location>
</feature>
<keyword evidence="9" id="KW-1185">Reference proteome</keyword>
<organism evidence="8 9">
    <name type="scientific">Karstenula rhodostoma CBS 690.94</name>
    <dbReference type="NCBI Taxonomy" id="1392251"/>
    <lineage>
        <taxon>Eukaryota</taxon>
        <taxon>Fungi</taxon>
        <taxon>Dikarya</taxon>
        <taxon>Ascomycota</taxon>
        <taxon>Pezizomycotina</taxon>
        <taxon>Dothideomycetes</taxon>
        <taxon>Pleosporomycetidae</taxon>
        <taxon>Pleosporales</taxon>
        <taxon>Massarineae</taxon>
        <taxon>Didymosphaeriaceae</taxon>
        <taxon>Karstenula</taxon>
    </lineage>
</organism>